<sequence>MRHILKRSSMTNTALKPSPIDTQLTRAYTDIHAMLQDGLPRPTFKTDVTEFIRDMTEKRETWLQPCCWMLESERSVFSPLFTPGIHTNGLLVFAATPARNIRLVRAPASRTAPNATNAPRRIPCASSMLWADVNNLAKRIYLYATTQTSSPFLPLNNRV</sequence>
<proteinExistence type="predicted"/>
<name>A0A9P4QPU8_9PLEO</name>
<accession>A0A9P4QPU8</accession>
<protein>
    <submittedName>
        <fullName evidence="1">Uncharacterized protein</fullName>
    </submittedName>
</protein>
<dbReference type="Proteomes" id="UP000799444">
    <property type="component" value="Unassembled WGS sequence"/>
</dbReference>
<dbReference type="EMBL" id="ML996263">
    <property type="protein sequence ID" value="KAF2728884.1"/>
    <property type="molecule type" value="Genomic_DNA"/>
</dbReference>
<evidence type="ECO:0000313" key="1">
    <source>
        <dbReference type="EMBL" id="KAF2728884.1"/>
    </source>
</evidence>
<reference evidence="1" key="1">
    <citation type="journal article" date="2020" name="Stud. Mycol.">
        <title>101 Dothideomycetes genomes: a test case for predicting lifestyles and emergence of pathogens.</title>
        <authorList>
            <person name="Haridas S."/>
            <person name="Albert R."/>
            <person name="Binder M."/>
            <person name="Bloem J."/>
            <person name="Labutti K."/>
            <person name="Salamov A."/>
            <person name="Andreopoulos B."/>
            <person name="Baker S."/>
            <person name="Barry K."/>
            <person name="Bills G."/>
            <person name="Bluhm B."/>
            <person name="Cannon C."/>
            <person name="Castanera R."/>
            <person name="Culley D."/>
            <person name="Daum C."/>
            <person name="Ezra D."/>
            <person name="Gonzalez J."/>
            <person name="Henrissat B."/>
            <person name="Kuo A."/>
            <person name="Liang C."/>
            <person name="Lipzen A."/>
            <person name="Lutzoni F."/>
            <person name="Magnuson J."/>
            <person name="Mondo S."/>
            <person name="Nolan M."/>
            <person name="Ohm R."/>
            <person name="Pangilinan J."/>
            <person name="Park H.-J."/>
            <person name="Ramirez L."/>
            <person name="Alfaro M."/>
            <person name="Sun H."/>
            <person name="Tritt A."/>
            <person name="Yoshinaga Y."/>
            <person name="Zwiers L.-H."/>
            <person name="Turgeon B."/>
            <person name="Goodwin S."/>
            <person name="Spatafora J."/>
            <person name="Crous P."/>
            <person name="Grigoriev I."/>
        </authorList>
    </citation>
    <scope>NUCLEOTIDE SEQUENCE</scope>
    <source>
        <strain evidence="1">CBS 125425</strain>
    </source>
</reference>
<dbReference type="AlphaFoldDB" id="A0A9P4QPU8"/>
<evidence type="ECO:0000313" key="2">
    <source>
        <dbReference type="Proteomes" id="UP000799444"/>
    </source>
</evidence>
<comment type="caution">
    <text evidence="1">The sequence shown here is derived from an EMBL/GenBank/DDBJ whole genome shotgun (WGS) entry which is preliminary data.</text>
</comment>
<organism evidence="1 2">
    <name type="scientific">Polyplosphaeria fusca</name>
    <dbReference type="NCBI Taxonomy" id="682080"/>
    <lineage>
        <taxon>Eukaryota</taxon>
        <taxon>Fungi</taxon>
        <taxon>Dikarya</taxon>
        <taxon>Ascomycota</taxon>
        <taxon>Pezizomycotina</taxon>
        <taxon>Dothideomycetes</taxon>
        <taxon>Pleosporomycetidae</taxon>
        <taxon>Pleosporales</taxon>
        <taxon>Tetraplosphaeriaceae</taxon>
        <taxon>Polyplosphaeria</taxon>
    </lineage>
</organism>
<gene>
    <name evidence="1" type="ORF">EJ04DRAFT_85923</name>
</gene>
<keyword evidence="2" id="KW-1185">Reference proteome</keyword>